<dbReference type="GO" id="GO:0004519">
    <property type="term" value="F:endonuclease activity"/>
    <property type="evidence" value="ECO:0007669"/>
    <property type="project" value="UniProtKB-KW"/>
</dbReference>
<keyword evidence="7" id="KW-0346">Stress response</keyword>
<evidence type="ECO:0000313" key="8">
    <source>
        <dbReference type="EMBL" id="BAL58611.1"/>
    </source>
</evidence>
<dbReference type="PANTHER" id="PTHR34873">
    <property type="entry name" value="SSR1766 PROTEIN"/>
    <property type="match status" value="1"/>
</dbReference>
<dbReference type="Pfam" id="PF07927">
    <property type="entry name" value="HicA_toxin"/>
    <property type="match status" value="1"/>
</dbReference>
<dbReference type="InterPro" id="IPR038570">
    <property type="entry name" value="HicA_sf"/>
</dbReference>
<evidence type="ECO:0000256" key="3">
    <source>
        <dbReference type="ARBA" id="ARBA00022722"/>
    </source>
</evidence>
<keyword evidence="2" id="KW-1277">Toxin-antitoxin system</keyword>
<sequence>MTKLPSVSGSRVVKALEKLGWYVHRQSGGHVILCHPRYLDKLIVVPIHGKKPVKKRTLSRILKDARLTVDEFKELL</sequence>
<gene>
    <name evidence="8" type="ORF">HGMM_OP2C161</name>
</gene>
<protein>
    <submittedName>
        <fullName evidence="8">Hypothetical conserved protein</fullName>
    </submittedName>
</protein>
<dbReference type="AlphaFoldDB" id="H5SR94"/>
<dbReference type="EMBL" id="AP011801">
    <property type="protein sequence ID" value="BAL58611.1"/>
    <property type="molecule type" value="Genomic_DNA"/>
</dbReference>
<dbReference type="GO" id="GO:0003729">
    <property type="term" value="F:mRNA binding"/>
    <property type="evidence" value="ECO:0007669"/>
    <property type="project" value="InterPro"/>
</dbReference>
<keyword evidence="4" id="KW-0255">Endonuclease</keyword>
<evidence type="ECO:0000256" key="5">
    <source>
        <dbReference type="ARBA" id="ARBA00022801"/>
    </source>
</evidence>
<proteinExistence type="inferred from homology"/>
<evidence type="ECO:0000256" key="7">
    <source>
        <dbReference type="ARBA" id="ARBA00023016"/>
    </source>
</evidence>
<keyword evidence="5" id="KW-0378">Hydrolase</keyword>
<dbReference type="SUPFAM" id="SSF54786">
    <property type="entry name" value="YcfA/nrd intein domain"/>
    <property type="match status" value="1"/>
</dbReference>
<dbReference type="InterPro" id="IPR012933">
    <property type="entry name" value="HicA_mRNA_interferase"/>
</dbReference>
<evidence type="ECO:0000256" key="4">
    <source>
        <dbReference type="ARBA" id="ARBA00022759"/>
    </source>
</evidence>
<dbReference type="GO" id="GO:0016787">
    <property type="term" value="F:hydrolase activity"/>
    <property type="evidence" value="ECO:0007669"/>
    <property type="project" value="UniProtKB-KW"/>
</dbReference>
<organism evidence="8">
    <name type="scientific">Acetithermum autotrophicum</name>
    <dbReference type="NCBI Taxonomy" id="1446466"/>
    <lineage>
        <taxon>Bacteria</taxon>
        <taxon>Candidatus Bipolaricaulota</taxon>
        <taxon>Candidatus Acetithermum</taxon>
    </lineage>
</organism>
<reference evidence="8" key="2">
    <citation type="journal article" date="2012" name="PLoS ONE">
        <title>A Deeply Branching Thermophilic Bacterium with an Ancient Acetyl-CoA Pathway Dominates a Subsurface Ecosystem.</title>
        <authorList>
            <person name="Takami H."/>
            <person name="Noguchi H."/>
            <person name="Takaki Y."/>
            <person name="Uchiyama I."/>
            <person name="Toyoda A."/>
            <person name="Nishi S."/>
            <person name="Chee G.-J."/>
            <person name="Arai W."/>
            <person name="Nunoura T."/>
            <person name="Itoh T."/>
            <person name="Hattori M."/>
            <person name="Takai K."/>
        </authorList>
    </citation>
    <scope>NUCLEOTIDE SEQUENCE</scope>
</reference>
<evidence type="ECO:0000256" key="1">
    <source>
        <dbReference type="ARBA" id="ARBA00006620"/>
    </source>
</evidence>
<reference evidence="8" key="1">
    <citation type="journal article" date="2005" name="Environ. Microbiol.">
        <title>Genetic and functional properties of uncultivated thermophilic crenarchaeotes from a subsurface gold mine as revealed by analysis of genome fragments.</title>
        <authorList>
            <person name="Nunoura T."/>
            <person name="Hirayama H."/>
            <person name="Takami H."/>
            <person name="Oida H."/>
            <person name="Nishi S."/>
            <person name="Shimamura S."/>
            <person name="Suzuki Y."/>
            <person name="Inagaki F."/>
            <person name="Takai K."/>
            <person name="Nealson K.H."/>
            <person name="Horikoshi K."/>
        </authorList>
    </citation>
    <scope>NUCLEOTIDE SEQUENCE</scope>
</reference>
<dbReference type="Gene3D" id="3.30.920.30">
    <property type="entry name" value="Hypothetical protein"/>
    <property type="match status" value="1"/>
</dbReference>
<name>H5SR94_ACEAU</name>
<keyword evidence="6" id="KW-0694">RNA-binding</keyword>
<evidence type="ECO:0000256" key="2">
    <source>
        <dbReference type="ARBA" id="ARBA00022649"/>
    </source>
</evidence>
<accession>H5SR94</accession>
<comment type="similarity">
    <text evidence="1">Belongs to the HicA mRNA interferase family.</text>
</comment>
<keyword evidence="3" id="KW-0540">Nuclease</keyword>
<dbReference type="PANTHER" id="PTHR34873:SF3">
    <property type="entry name" value="ADDICTION MODULE TOXIN, HICA FAMILY"/>
    <property type="match status" value="1"/>
</dbReference>
<evidence type="ECO:0000256" key="6">
    <source>
        <dbReference type="ARBA" id="ARBA00022884"/>
    </source>
</evidence>